<dbReference type="Gene3D" id="3.30.465.10">
    <property type="match status" value="1"/>
</dbReference>
<sequence>LQAFDLIIAQDLGRLRKTLDAGNVYTLFPEDSGYPKAAQVYNGRFIVEPIAITYPQNADQVSIAIEAGAEQNIRVVSRSGGHSYIANGLGGKNGSLVVDMSNFSNVTLDSSTNLAIIQPGCRLGDIALALNDYGRAIPHGHCSTVGLGGHAAHGSWGFVSRQWGLTLDHVVSAQLVLANGSITTVSAENNPELFWGVRGSASFGIVTSYEFSTVAIPEEGTYFVYNWNVSVAEASTFLTSLQDFVQSGIPSTLGLELRLFRGNIAGNLSIQLDGAYFGSHDSYTETIQPYLDTLPPPGLTTIAQGNWIETVAALTFGALNTSTQAPINDTFYAKSLMVPEDSPLSKDAIDALMSYLDTVGFSTTDVFWFVEIELYGGSNSAINLVPVDQTAFAHRNKLFNMQLYATSIVPPYPEDGFTFLDGVYCYLYHRCHNFQQPRRLELWVRVSLFTVTYMNYPDNRLDNWQDLYYGSHYTRLQALKKEFDPSNIFSFPLAIEE</sequence>
<keyword evidence="5" id="KW-0560">Oxidoreductase</keyword>
<dbReference type="EMBL" id="JAUEPS010000042">
    <property type="protein sequence ID" value="KAK0448331.1"/>
    <property type="molecule type" value="Genomic_DNA"/>
</dbReference>
<dbReference type="GO" id="GO:0016491">
    <property type="term" value="F:oxidoreductase activity"/>
    <property type="evidence" value="ECO:0007669"/>
    <property type="project" value="UniProtKB-KW"/>
</dbReference>
<comment type="caution">
    <text evidence="7">The sequence shown here is derived from an EMBL/GenBank/DDBJ whole genome shotgun (WGS) entry which is preliminary data.</text>
</comment>
<dbReference type="Gene3D" id="3.40.462.20">
    <property type="match status" value="1"/>
</dbReference>
<keyword evidence="4" id="KW-0274">FAD</keyword>
<feature type="non-terminal residue" evidence="7">
    <location>
        <position position="497"/>
    </location>
</feature>
<dbReference type="SUPFAM" id="SSF56176">
    <property type="entry name" value="FAD-binding/transporter-associated domain-like"/>
    <property type="match status" value="1"/>
</dbReference>
<protein>
    <recommendedName>
        <fullName evidence="6">FAD-binding PCMH-type domain-containing protein</fullName>
    </recommendedName>
</protein>
<dbReference type="InterPro" id="IPR006094">
    <property type="entry name" value="Oxid_FAD_bind_N"/>
</dbReference>
<dbReference type="RefSeq" id="XP_060326436.1">
    <property type="nucleotide sequence ID" value="XM_060479648.1"/>
</dbReference>
<evidence type="ECO:0000256" key="3">
    <source>
        <dbReference type="ARBA" id="ARBA00022630"/>
    </source>
</evidence>
<dbReference type="GeneID" id="85363196"/>
<dbReference type="Proteomes" id="UP001175211">
    <property type="component" value="Unassembled WGS sequence"/>
</dbReference>
<evidence type="ECO:0000313" key="8">
    <source>
        <dbReference type="Proteomes" id="UP001175211"/>
    </source>
</evidence>
<feature type="domain" description="FAD-binding PCMH-type" evidence="6">
    <location>
        <begin position="45"/>
        <end position="216"/>
    </location>
</feature>
<organism evidence="7 8">
    <name type="scientific">Armillaria tabescens</name>
    <name type="common">Ringless honey mushroom</name>
    <name type="synonym">Agaricus tabescens</name>
    <dbReference type="NCBI Taxonomy" id="1929756"/>
    <lineage>
        <taxon>Eukaryota</taxon>
        <taxon>Fungi</taxon>
        <taxon>Dikarya</taxon>
        <taxon>Basidiomycota</taxon>
        <taxon>Agaricomycotina</taxon>
        <taxon>Agaricomycetes</taxon>
        <taxon>Agaricomycetidae</taxon>
        <taxon>Agaricales</taxon>
        <taxon>Marasmiineae</taxon>
        <taxon>Physalacriaceae</taxon>
        <taxon>Desarmillaria</taxon>
    </lineage>
</organism>
<comment type="cofactor">
    <cofactor evidence="1">
        <name>FAD</name>
        <dbReference type="ChEBI" id="CHEBI:57692"/>
    </cofactor>
</comment>
<evidence type="ECO:0000256" key="2">
    <source>
        <dbReference type="ARBA" id="ARBA00005466"/>
    </source>
</evidence>
<evidence type="ECO:0000256" key="5">
    <source>
        <dbReference type="ARBA" id="ARBA00023002"/>
    </source>
</evidence>
<gene>
    <name evidence="7" type="ORF">EV420DRAFT_1712324</name>
</gene>
<dbReference type="InterPro" id="IPR016169">
    <property type="entry name" value="FAD-bd_PCMH_sub2"/>
</dbReference>
<evidence type="ECO:0000256" key="4">
    <source>
        <dbReference type="ARBA" id="ARBA00022827"/>
    </source>
</evidence>
<dbReference type="PROSITE" id="PS51387">
    <property type="entry name" value="FAD_PCMH"/>
    <property type="match status" value="1"/>
</dbReference>
<dbReference type="InterPro" id="IPR016166">
    <property type="entry name" value="FAD-bd_PCMH"/>
</dbReference>
<dbReference type="GO" id="GO:0071949">
    <property type="term" value="F:FAD binding"/>
    <property type="evidence" value="ECO:0007669"/>
    <property type="project" value="InterPro"/>
</dbReference>
<dbReference type="InterPro" id="IPR050416">
    <property type="entry name" value="FAD-linked_Oxidoreductase"/>
</dbReference>
<reference evidence="7" key="1">
    <citation type="submission" date="2023-06" db="EMBL/GenBank/DDBJ databases">
        <authorList>
            <consortium name="Lawrence Berkeley National Laboratory"/>
            <person name="Ahrendt S."/>
            <person name="Sahu N."/>
            <person name="Indic B."/>
            <person name="Wong-Bajracharya J."/>
            <person name="Merenyi Z."/>
            <person name="Ke H.-M."/>
            <person name="Monk M."/>
            <person name="Kocsube S."/>
            <person name="Drula E."/>
            <person name="Lipzen A."/>
            <person name="Balint B."/>
            <person name="Henrissat B."/>
            <person name="Andreopoulos B."/>
            <person name="Martin F.M."/>
            <person name="Harder C.B."/>
            <person name="Rigling D."/>
            <person name="Ford K.L."/>
            <person name="Foster G.D."/>
            <person name="Pangilinan J."/>
            <person name="Papanicolaou A."/>
            <person name="Barry K."/>
            <person name="LaButti K."/>
            <person name="Viragh M."/>
            <person name="Koriabine M."/>
            <person name="Yan M."/>
            <person name="Riley R."/>
            <person name="Champramary S."/>
            <person name="Plett K.L."/>
            <person name="Tsai I.J."/>
            <person name="Slot J."/>
            <person name="Sipos G."/>
            <person name="Plett J."/>
            <person name="Nagy L.G."/>
            <person name="Grigoriev I.V."/>
        </authorList>
    </citation>
    <scope>NUCLEOTIDE SEQUENCE</scope>
    <source>
        <strain evidence="7">CCBAS 213</strain>
    </source>
</reference>
<accession>A0AA39JV03</accession>
<dbReference type="Pfam" id="PF01565">
    <property type="entry name" value="FAD_binding_4"/>
    <property type="match status" value="1"/>
</dbReference>
<evidence type="ECO:0000256" key="1">
    <source>
        <dbReference type="ARBA" id="ARBA00001974"/>
    </source>
</evidence>
<dbReference type="AlphaFoldDB" id="A0AA39JV03"/>
<dbReference type="Pfam" id="PF08031">
    <property type="entry name" value="BBE"/>
    <property type="match status" value="1"/>
</dbReference>
<evidence type="ECO:0000313" key="7">
    <source>
        <dbReference type="EMBL" id="KAK0448331.1"/>
    </source>
</evidence>
<keyword evidence="8" id="KW-1185">Reference proteome</keyword>
<proteinExistence type="inferred from homology"/>
<dbReference type="PANTHER" id="PTHR42973:SF39">
    <property type="entry name" value="FAD-BINDING PCMH-TYPE DOMAIN-CONTAINING PROTEIN"/>
    <property type="match status" value="1"/>
</dbReference>
<evidence type="ECO:0000259" key="6">
    <source>
        <dbReference type="PROSITE" id="PS51387"/>
    </source>
</evidence>
<dbReference type="InterPro" id="IPR012951">
    <property type="entry name" value="BBE"/>
</dbReference>
<dbReference type="PANTHER" id="PTHR42973">
    <property type="entry name" value="BINDING OXIDOREDUCTASE, PUTATIVE (AFU_ORTHOLOGUE AFUA_1G17690)-RELATED"/>
    <property type="match status" value="1"/>
</dbReference>
<name>A0AA39JV03_ARMTA</name>
<keyword evidence="3" id="KW-0285">Flavoprotein</keyword>
<dbReference type="InterPro" id="IPR036318">
    <property type="entry name" value="FAD-bd_PCMH-like_sf"/>
</dbReference>
<comment type="similarity">
    <text evidence="2">Belongs to the oxygen-dependent FAD-linked oxidoreductase family.</text>
</comment>